<gene>
    <name evidence="1" type="ORF">RM541_01685</name>
</gene>
<accession>A0ABU3DMW1</accession>
<reference evidence="1 2" key="1">
    <citation type="submission" date="2023-09" db="EMBL/GenBank/DDBJ databases">
        <authorList>
            <person name="Rey-Velasco X."/>
        </authorList>
    </citation>
    <scope>NUCLEOTIDE SEQUENCE [LARGE SCALE GENOMIC DNA]</scope>
    <source>
        <strain evidence="1 2">F225</strain>
    </source>
</reference>
<dbReference type="EMBL" id="JAVRHN010000001">
    <property type="protein sequence ID" value="MDT0685055.1"/>
    <property type="molecule type" value="Genomic_DNA"/>
</dbReference>
<comment type="caution">
    <text evidence="1">The sequence shown here is derived from an EMBL/GenBank/DDBJ whole genome shotgun (WGS) entry which is preliminary data.</text>
</comment>
<keyword evidence="2" id="KW-1185">Reference proteome</keyword>
<dbReference type="RefSeq" id="WP_311498491.1">
    <property type="nucleotide sequence ID" value="NZ_JAVRHN010000001.1"/>
</dbReference>
<organism evidence="1 2">
    <name type="scientific">Autumnicola psychrophila</name>
    <dbReference type="NCBI Taxonomy" id="3075592"/>
    <lineage>
        <taxon>Bacteria</taxon>
        <taxon>Pseudomonadati</taxon>
        <taxon>Bacteroidota</taxon>
        <taxon>Flavobacteriia</taxon>
        <taxon>Flavobacteriales</taxon>
        <taxon>Flavobacteriaceae</taxon>
        <taxon>Autumnicola</taxon>
    </lineage>
</organism>
<evidence type="ECO:0000313" key="1">
    <source>
        <dbReference type="EMBL" id="MDT0685055.1"/>
    </source>
</evidence>
<protein>
    <submittedName>
        <fullName evidence="1">Uncharacterized protein</fullName>
    </submittedName>
</protein>
<sequence length="73" mass="8630">MHKKLHFCLFLAVLILSSCQKDDTPQTDYSIKSEKYFELISQHENGWIKEARYGGDEPTKEYEYYENGYIKSA</sequence>
<name>A0ABU3DMW1_9FLAO</name>
<dbReference type="PROSITE" id="PS51257">
    <property type="entry name" value="PROKAR_LIPOPROTEIN"/>
    <property type="match status" value="1"/>
</dbReference>
<proteinExistence type="predicted"/>
<evidence type="ECO:0000313" key="2">
    <source>
        <dbReference type="Proteomes" id="UP001253848"/>
    </source>
</evidence>
<dbReference type="Proteomes" id="UP001253848">
    <property type="component" value="Unassembled WGS sequence"/>
</dbReference>